<evidence type="ECO:0000313" key="6">
    <source>
        <dbReference type="EMBL" id="KER04255.1"/>
    </source>
</evidence>
<dbReference type="FunFam" id="1.10.1200.10:FF:000005">
    <property type="entry name" value="Nonribosomal peptide synthetase 1"/>
    <property type="match status" value="1"/>
</dbReference>
<dbReference type="CDD" id="cd19540">
    <property type="entry name" value="LCL_NRPS-like"/>
    <property type="match status" value="1"/>
</dbReference>
<evidence type="ECO:0000256" key="2">
    <source>
        <dbReference type="ARBA" id="ARBA00006432"/>
    </source>
</evidence>
<dbReference type="CDD" id="cd17643">
    <property type="entry name" value="A_NRPS_Cytc1-like"/>
    <property type="match status" value="1"/>
</dbReference>
<dbReference type="InterPro" id="IPR006162">
    <property type="entry name" value="Ppantetheine_attach_site"/>
</dbReference>
<dbReference type="Gene3D" id="3.40.50.1820">
    <property type="entry name" value="alpha/beta hydrolase"/>
    <property type="match status" value="1"/>
</dbReference>
<comment type="cofactor">
    <cofactor evidence="1">
        <name>pantetheine 4'-phosphate</name>
        <dbReference type="ChEBI" id="CHEBI:47942"/>
    </cofactor>
</comment>
<dbReference type="GO" id="GO:0072330">
    <property type="term" value="P:monocarboxylic acid biosynthetic process"/>
    <property type="evidence" value="ECO:0007669"/>
    <property type="project" value="UniProtKB-ARBA"/>
</dbReference>
<dbReference type="InterPro" id="IPR010071">
    <property type="entry name" value="AA_adenyl_dom"/>
</dbReference>
<dbReference type="Gene3D" id="3.30.559.30">
    <property type="entry name" value="Nonribosomal peptide synthetase, condensation domain"/>
    <property type="match status" value="2"/>
</dbReference>
<evidence type="ECO:0000256" key="1">
    <source>
        <dbReference type="ARBA" id="ARBA00001957"/>
    </source>
</evidence>
<dbReference type="PROSITE" id="PS00012">
    <property type="entry name" value="PHOSPHOPANTETHEINE"/>
    <property type="match status" value="2"/>
</dbReference>
<dbReference type="NCBIfam" id="TIGR01733">
    <property type="entry name" value="AA-adenyl-dom"/>
    <property type="match status" value="2"/>
</dbReference>
<comment type="similarity">
    <text evidence="2">Belongs to the ATP-dependent AMP-binding enzyme family.</text>
</comment>
<dbReference type="Pfam" id="PF00975">
    <property type="entry name" value="Thioesterase"/>
    <property type="match status" value="1"/>
</dbReference>
<dbReference type="Pfam" id="PF00668">
    <property type="entry name" value="Condensation"/>
    <property type="match status" value="2"/>
</dbReference>
<keyword evidence="4" id="KW-0597">Phosphoprotein</keyword>
<dbReference type="InterPro" id="IPR023213">
    <property type="entry name" value="CAT-like_dom_sf"/>
</dbReference>
<dbReference type="Gene3D" id="3.30.300.30">
    <property type="match status" value="2"/>
</dbReference>
<dbReference type="GO" id="GO:0043041">
    <property type="term" value="P:amino acid activation for nonribosomal peptide biosynthetic process"/>
    <property type="evidence" value="ECO:0007669"/>
    <property type="project" value="TreeGrafter"/>
</dbReference>
<dbReference type="InterPro" id="IPR001242">
    <property type="entry name" value="Condensation_dom"/>
</dbReference>
<dbReference type="Gene3D" id="2.30.38.10">
    <property type="entry name" value="Luciferase, Domain 3"/>
    <property type="match status" value="1"/>
</dbReference>
<dbReference type="Gene3D" id="3.40.50.980">
    <property type="match status" value="2"/>
</dbReference>
<proteinExistence type="inferred from homology"/>
<dbReference type="Gene3D" id="3.30.559.10">
    <property type="entry name" value="Chloramphenicol acetyltransferase-like domain"/>
    <property type="match status" value="2"/>
</dbReference>
<dbReference type="SMART" id="SM00823">
    <property type="entry name" value="PKS_PP"/>
    <property type="match status" value="2"/>
</dbReference>
<dbReference type="SUPFAM" id="SSF52777">
    <property type="entry name" value="CoA-dependent acyltransferases"/>
    <property type="match status" value="4"/>
</dbReference>
<evidence type="ECO:0000259" key="5">
    <source>
        <dbReference type="PROSITE" id="PS50075"/>
    </source>
</evidence>
<dbReference type="SUPFAM" id="SSF47336">
    <property type="entry name" value="ACP-like"/>
    <property type="match status" value="2"/>
</dbReference>
<protein>
    <submittedName>
        <fullName evidence="6">Amino acid adenylation enzyme/thioester reductase family protein</fullName>
    </submittedName>
</protein>
<dbReference type="Gene3D" id="1.10.1200.10">
    <property type="entry name" value="ACP-like"/>
    <property type="match status" value="1"/>
</dbReference>
<dbReference type="PATRIC" id="fig|1393735.3.peg.1058"/>
<dbReference type="InterPro" id="IPR001031">
    <property type="entry name" value="Thioesterase"/>
</dbReference>
<dbReference type="GO" id="GO:0003824">
    <property type="term" value="F:catalytic activity"/>
    <property type="evidence" value="ECO:0007669"/>
    <property type="project" value="InterPro"/>
</dbReference>
<dbReference type="FunFam" id="3.40.50.12780:FF:000012">
    <property type="entry name" value="Non-ribosomal peptide synthetase"/>
    <property type="match status" value="1"/>
</dbReference>
<dbReference type="FunFam" id="2.30.38.10:FF:000001">
    <property type="entry name" value="Non-ribosomal peptide synthetase PvdI"/>
    <property type="match status" value="1"/>
</dbReference>
<dbReference type="CDD" id="cd12117">
    <property type="entry name" value="A_NRPS_Srf_like"/>
    <property type="match status" value="1"/>
</dbReference>
<dbReference type="PROSITE" id="PS50075">
    <property type="entry name" value="CARRIER"/>
    <property type="match status" value="2"/>
</dbReference>
<dbReference type="FunFam" id="1.10.1200.10:FF:000016">
    <property type="entry name" value="Non-ribosomal peptide synthase"/>
    <property type="match status" value="1"/>
</dbReference>
<dbReference type="SUPFAM" id="SSF56801">
    <property type="entry name" value="Acetyl-CoA synthetase-like"/>
    <property type="match status" value="2"/>
</dbReference>
<dbReference type="CDD" id="cd19543">
    <property type="entry name" value="DCL_NRPS"/>
    <property type="match status" value="1"/>
</dbReference>
<dbReference type="InterPro" id="IPR000873">
    <property type="entry name" value="AMP-dep_synth/lig_dom"/>
</dbReference>
<evidence type="ECO:0000256" key="4">
    <source>
        <dbReference type="ARBA" id="ARBA00022553"/>
    </source>
</evidence>
<dbReference type="InterPro" id="IPR029058">
    <property type="entry name" value="AB_hydrolase_fold"/>
</dbReference>
<evidence type="ECO:0000313" key="7">
    <source>
        <dbReference type="Proteomes" id="UP000028002"/>
    </source>
</evidence>
<dbReference type="InterPro" id="IPR009081">
    <property type="entry name" value="PP-bd_ACP"/>
</dbReference>
<dbReference type="Pfam" id="PF00501">
    <property type="entry name" value="AMP-binding"/>
    <property type="match status" value="2"/>
</dbReference>
<reference evidence="6 7" key="1">
    <citation type="submission" date="2014-03" db="EMBL/GenBank/DDBJ databases">
        <title>Draft Genome of Photorhabdus temperata Meg1.</title>
        <authorList>
            <person name="Hurst S.G.IV."/>
            <person name="Morris K."/>
            <person name="Thomas K."/>
            <person name="Tisa L.S."/>
        </authorList>
    </citation>
    <scope>NUCLEOTIDE SEQUENCE [LARGE SCALE GENOMIC DNA]</scope>
    <source>
        <strain evidence="6 7">Meg1</strain>
    </source>
</reference>
<organism evidence="6 7">
    <name type="scientific">Photorhabdus temperata subsp. temperata Meg1</name>
    <dbReference type="NCBI Taxonomy" id="1393735"/>
    <lineage>
        <taxon>Bacteria</taxon>
        <taxon>Pseudomonadati</taxon>
        <taxon>Pseudomonadota</taxon>
        <taxon>Gammaproteobacteria</taxon>
        <taxon>Enterobacterales</taxon>
        <taxon>Morganellaceae</taxon>
        <taxon>Photorhabdus</taxon>
    </lineage>
</organism>
<dbReference type="PROSITE" id="PS00455">
    <property type="entry name" value="AMP_BINDING"/>
    <property type="match status" value="2"/>
</dbReference>
<dbReference type="PANTHER" id="PTHR45527">
    <property type="entry name" value="NONRIBOSOMAL PEPTIDE SYNTHETASE"/>
    <property type="match status" value="1"/>
</dbReference>
<comment type="caution">
    <text evidence="6">The sequence shown here is derived from an EMBL/GenBank/DDBJ whole genome shotgun (WGS) entry which is preliminary data.</text>
</comment>
<dbReference type="InterPro" id="IPR020845">
    <property type="entry name" value="AMP-binding_CS"/>
</dbReference>
<sequence>MEEEKINMEIKEILPLSPLQKGLLFHMLYDTQGSDAYQVQQVFQLAGVLDSQKLKQAVTTLLQRHPHLCAGFEYEDVETPVQLILAGLPLPWREVDVSHLPPEQQQPAFAALLQTDYDERFDPHDPPLLRFTLVKLTAQQHYLVFTNHHLLLDGWSIPILLQELCTLYLGDVQGSTLPPITPYRNYLQWIAARDVDEMRAVWRETLSGLAVPTCLAKGRTTENLQPNLLHKHLDAAYTQRLNLRAKQLGVTVNTLIQAAWGVLLGGMTGCSDVVFGVTVSGRSGELSGVESIVGLLINTVPLRLTFSLAETFTTLLQRLQSEQTRLLDYQYLDLTTIQADAGYGELFDTLMVFENYPLMEGSSEQSDTALNISLTVHHGGDASHYPLGLVAVPGEMLALRFSSLPDLFDDQTVANLAERFILILHAIIDDPQTIIGSVPLLLAQEVQAMVQPYPVLASLPADTLHGMFEKRASETPDAIALSLGNDRLSYGELNQRANQLARYLVNRGIGTEDVVALALPRSMETLIALLAVLKAGAAYLPLDLHNPAERLGFIVSDAKPTLIITNAENAGTLNGSTPDLVVDMPEYQQHLAPFNKRDLQPDELLRPVSTASLAYIIYTSGSTGNPKGVLIPHENVLRLFTATQSWFDFGRNDVWTLFHSYSFDFSVWEIWGALLYGGRLVIVPFMVSRDPQAFLKLLSEEKVTVLNQTPSAFYQLIETDQNDREKKYPLALRKVVFGGEALDLSQLERWYQRHDSAAPELINMYGITETTVHVSYQALTPAMMRSQSGSPIGVGITDLRIYVLDDALRHVPTGVEGEMYIAGAGLARGYLNRAGLSAERFVADPYGEPGSRMYRSGDLAFRSPEGGLIYIGRADQQVKLRGFRIELGEIEAALADNPQVTQAVVLMRKDQPGNPQLVGYITSDSDVAIDTVALHHRVAAKLPDYMVPAAILQIERFPLTVNGKLDRRALPAPDFNHSGRRRQPRTAQEEILAGLFAEVLGLETVGMDDNFFALGGHSLLVMRLISRVSSALAIELPIRTLFDYPTVAQFAEQLATKGAQRREKLTRQAREEYLPLSFAQQRMWLLDNIGNDHAAYNMPLALKLNGSLNDEALRQALGDLVQRHEVLRTLYPLHLDQPYQHILALDSVAPSLIIGNVTPEELSESIDKAAAWQFDLANDLPLCGWLFHLPDQNEHVLLLVIHHIACDGGSLGPMLHDLSLAYQVRCEGQEAKWAPLTVQYADYALWQRQLLGDVQDASTRGAQQIEFWRSALAGSPQETYLPTDRPRPSVLSQQGARVSYAIDQALYGRLKKLARDEGVTPFMLLQTGVAVMLSRMGAGDDITLGTGVAGRADEAMTNLIGFFVNTLVLRVNCAGNPEFNQLLASVREFMLSAYANQDVPFDWVVEALNPERSASRHPLFQVMLVLQNNGDNTQQFANLQAKPQPVGFAPAKFDLTFNFDEVYSDDGEVCALNAQIEYAVDLFDRDTVTALAQYLVRLLSFIAEEPDTPVANIPLLTAEQQCKMITEWNATEQKVPMVSLACLFEKQVAVVPEHIALSCGDEQLTYAQLNARANDLAQRLRQLGVKAEHGVALLMERSLSLAIAILAVIKAGGFYVPLRTSDPLERWQHIVDEVGIQVALVDDTHSHVVLPASLQVETVVNASTQHNVAWVSEPVSAQNLAYVMFTSGSTGQPKGIATTQDNVITLTLDRRWRSEHHQRVLLHSPYAFDASTYELWATLLNGHQAVIVPGNDLDLDLLTSTIVEQQVTAAFLTSGLFRLIAEEHPQCLGSLQKVFTGGEKISASAVQAVREHWPNLELMNIYGPTETTTYATDYPIAKTDAPYLDVPIGAALDNTSLYVLDEFLQPVPVGAPGELYIAGRGLARGYLKRPGQSAAHFIADPFGPAGSRMYRTGDVVKWRRDGVLNFVGRSDQQVKIRGFRIEPGEIEVVLKQHSAVQQAAVIPREDHSGNKQLVAYVVPFASHEDLPVLLQQHAREHLPDFMVPAVVMLLAELPLNANGKLDVAALPHPNFGLRQGRQPQTESEKWLYAQFCELLSIEHISIDDNFFALGGHSLLAARLIARIEKELDEKLTIRDLFESPTVVLLARRLESNPRGNILDIMLPLQPAGEKTPLFCLHPGGGLSWSYAGLIPYLGEQQPLYGIQARRLSTGLVPPSIYDMAKNYLAEIYKIQPEGPYSLLGWSFGCHLAHEIATLLQKDNKAVNVLIFMDGYPLWKTYRDMVRTDRESLRAMFEAFTGSAPENEQQLSVAGLKKRLSEIEHPLASLDQNIFERILAEFRDAPHLLSEFSPSRFQGDLVFFRALQGHSEADNVNYDPHLWGEYVEGNIVLHDINCSHDSMLGEGPLKEIGPILQQRFGILTDSSIE</sequence>
<dbReference type="FunFam" id="3.30.300.30:FF:000010">
    <property type="entry name" value="Enterobactin synthetase component F"/>
    <property type="match status" value="2"/>
</dbReference>
<accession>A0A081S002</accession>
<dbReference type="NCBIfam" id="NF003417">
    <property type="entry name" value="PRK04813.1"/>
    <property type="match status" value="2"/>
</dbReference>
<dbReference type="PANTHER" id="PTHR45527:SF14">
    <property type="entry name" value="PLIPASTATIN SYNTHASE SUBUNIT B"/>
    <property type="match status" value="1"/>
</dbReference>
<name>A0A081S002_PHOTE</name>
<dbReference type="InterPro" id="IPR036736">
    <property type="entry name" value="ACP-like_sf"/>
</dbReference>
<dbReference type="InterPro" id="IPR042099">
    <property type="entry name" value="ANL_N_sf"/>
</dbReference>
<dbReference type="InterPro" id="IPR045851">
    <property type="entry name" value="AMP-bd_C_sf"/>
</dbReference>
<dbReference type="Proteomes" id="UP000028002">
    <property type="component" value="Unassembled WGS sequence"/>
</dbReference>
<dbReference type="GO" id="GO:0031177">
    <property type="term" value="F:phosphopantetheine binding"/>
    <property type="evidence" value="ECO:0007669"/>
    <property type="project" value="InterPro"/>
</dbReference>
<keyword evidence="3" id="KW-0596">Phosphopantetheine</keyword>
<dbReference type="GO" id="GO:0005829">
    <property type="term" value="C:cytosol"/>
    <property type="evidence" value="ECO:0007669"/>
    <property type="project" value="TreeGrafter"/>
</dbReference>
<dbReference type="GO" id="GO:0044550">
    <property type="term" value="P:secondary metabolite biosynthetic process"/>
    <property type="evidence" value="ECO:0007669"/>
    <property type="project" value="UniProtKB-ARBA"/>
</dbReference>
<dbReference type="RefSeq" id="WP_051769234.1">
    <property type="nucleotide sequence ID" value="NZ_CAWLUD010000010.1"/>
</dbReference>
<dbReference type="Gene3D" id="3.40.50.12780">
    <property type="entry name" value="N-terminal domain of ligase-like"/>
    <property type="match status" value="1"/>
</dbReference>
<dbReference type="SUPFAM" id="SSF53474">
    <property type="entry name" value="alpha/beta-Hydrolases"/>
    <property type="match status" value="1"/>
</dbReference>
<feature type="domain" description="Carrier" evidence="5">
    <location>
        <begin position="983"/>
        <end position="1058"/>
    </location>
</feature>
<feature type="domain" description="Carrier" evidence="5">
    <location>
        <begin position="2038"/>
        <end position="2113"/>
    </location>
</feature>
<gene>
    <name evidence="6" type="ORF">MEG1DRAFT_01025</name>
</gene>
<dbReference type="EMBL" id="JGVH01000010">
    <property type="protein sequence ID" value="KER04255.1"/>
    <property type="molecule type" value="Genomic_DNA"/>
</dbReference>
<dbReference type="FunFam" id="3.40.50.980:FF:000002">
    <property type="entry name" value="Enterobactin synthetase component F"/>
    <property type="match status" value="1"/>
</dbReference>
<dbReference type="Pfam" id="PF13193">
    <property type="entry name" value="AMP-binding_C"/>
    <property type="match status" value="2"/>
</dbReference>
<evidence type="ECO:0000256" key="3">
    <source>
        <dbReference type="ARBA" id="ARBA00022450"/>
    </source>
</evidence>
<dbReference type="InterPro" id="IPR025110">
    <property type="entry name" value="AMP-bd_C"/>
</dbReference>
<dbReference type="InterPro" id="IPR020806">
    <property type="entry name" value="PKS_PP-bd"/>
</dbReference>
<dbReference type="Pfam" id="PF00550">
    <property type="entry name" value="PP-binding"/>
    <property type="match status" value="2"/>
</dbReference>
<dbReference type="FunFam" id="3.40.50.980:FF:000001">
    <property type="entry name" value="Non-ribosomal peptide synthetase"/>
    <property type="match status" value="2"/>
</dbReference>